<feature type="transmembrane region" description="Helical" evidence="1">
    <location>
        <begin position="213"/>
        <end position="231"/>
    </location>
</feature>
<dbReference type="AlphaFoldDB" id="A0A1H0G3R6"/>
<feature type="transmembrane region" description="Helical" evidence="1">
    <location>
        <begin position="237"/>
        <end position="253"/>
    </location>
</feature>
<protein>
    <recommendedName>
        <fullName evidence="2">CAAX prenyl protease 2/Lysostaphin resistance protein A-like domain-containing protein</fullName>
    </recommendedName>
</protein>
<dbReference type="PANTHER" id="PTHR43592">
    <property type="entry name" value="CAAX AMINO TERMINAL PROTEASE"/>
    <property type="match status" value="1"/>
</dbReference>
<gene>
    <name evidence="3" type="ORF">SAMN05421507_1011055</name>
</gene>
<evidence type="ECO:0000259" key="2">
    <source>
        <dbReference type="Pfam" id="PF02517"/>
    </source>
</evidence>
<evidence type="ECO:0000313" key="4">
    <source>
        <dbReference type="Proteomes" id="UP000199691"/>
    </source>
</evidence>
<dbReference type="EMBL" id="FNIX01000001">
    <property type="protein sequence ID" value="SDO01526.1"/>
    <property type="molecule type" value="Genomic_DNA"/>
</dbReference>
<feature type="transmembrane region" description="Helical" evidence="1">
    <location>
        <begin position="92"/>
        <end position="115"/>
    </location>
</feature>
<evidence type="ECO:0000313" key="3">
    <source>
        <dbReference type="EMBL" id="SDO01526.1"/>
    </source>
</evidence>
<dbReference type="GO" id="GO:0004175">
    <property type="term" value="F:endopeptidase activity"/>
    <property type="evidence" value="ECO:0007669"/>
    <property type="project" value="UniProtKB-ARBA"/>
</dbReference>
<feature type="transmembrane region" description="Helical" evidence="1">
    <location>
        <begin position="174"/>
        <end position="192"/>
    </location>
</feature>
<feature type="domain" description="CAAX prenyl protease 2/Lysostaphin resistance protein A-like" evidence="2">
    <location>
        <begin position="181"/>
        <end position="269"/>
    </location>
</feature>
<feature type="transmembrane region" description="Helical" evidence="1">
    <location>
        <begin position="59"/>
        <end position="80"/>
    </location>
</feature>
<dbReference type="GO" id="GO:0080120">
    <property type="term" value="P:CAAX-box protein maturation"/>
    <property type="evidence" value="ECO:0007669"/>
    <property type="project" value="UniProtKB-ARBA"/>
</dbReference>
<name>A0A1H0G3R6_9PSEU</name>
<feature type="transmembrane region" description="Helical" evidence="1">
    <location>
        <begin position="135"/>
        <end position="154"/>
    </location>
</feature>
<reference evidence="4" key="1">
    <citation type="submission" date="2016-10" db="EMBL/GenBank/DDBJ databases">
        <authorList>
            <person name="Varghese N."/>
            <person name="Submissions S."/>
        </authorList>
    </citation>
    <scope>NUCLEOTIDE SEQUENCE [LARGE SCALE GENOMIC DNA]</scope>
    <source>
        <strain evidence="4">CGMCC 4.6609</strain>
    </source>
</reference>
<proteinExistence type="predicted"/>
<dbReference type="Proteomes" id="UP000199691">
    <property type="component" value="Unassembled WGS sequence"/>
</dbReference>
<dbReference type="PANTHER" id="PTHR43592:SF15">
    <property type="entry name" value="CAAX AMINO TERMINAL PROTEASE FAMILY PROTEIN"/>
    <property type="match status" value="1"/>
</dbReference>
<evidence type="ECO:0000256" key="1">
    <source>
        <dbReference type="SAM" id="Phobius"/>
    </source>
</evidence>
<dbReference type="STRING" id="641025.SAMN05421507_1011055"/>
<keyword evidence="1" id="KW-1133">Transmembrane helix</keyword>
<keyword evidence="1" id="KW-0472">Membrane</keyword>
<keyword evidence="1" id="KW-0812">Transmembrane</keyword>
<organism evidence="3 4">
    <name type="scientific">Lentzea jiangxiensis</name>
    <dbReference type="NCBI Taxonomy" id="641025"/>
    <lineage>
        <taxon>Bacteria</taxon>
        <taxon>Bacillati</taxon>
        <taxon>Actinomycetota</taxon>
        <taxon>Actinomycetes</taxon>
        <taxon>Pseudonocardiales</taxon>
        <taxon>Pseudonocardiaceae</taxon>
        <taxon>Lentzea</taxon>
    </lineage>
</organism>
<dbReference type="Pfam" id="PF02517">
    <property type="entry name" value="Rce1-like"/>
    <property type="match status" value="1"/>
</dbReference>
<accession>A0A1H0G3R6</accession>
<sequence>MTRLQSVSEPESLKPKRGFAESVAGTARRVAGAVRGAVEAVRNINRDPEPERVGQRWGFGAFLLVEAIFILSAVFITAIAKQFGISLLDSVPLVLIGSIVPTVLAAGAAIVITCVRGNGPKIDLRFSMTKEDVAIGLKLGVLGLVLTYTAATLWTKVVGEENATSAVGDLLSGSNLPLGAAITMFLYVSLIGPVCEEIIYRGMLWGAVERQGWSRWAAFWLTTVIFAIGHFEPLRTSLLLVIAIPIGIARLLTRRLGASIVAHVMNNFLPGLTLLLVAVGVM</sequence>
<keyword evidence="4" id="KW-1185">Reference proteome</keyword>
<feature type="transmembrane region" description="Helical" evidence="1">
    <location>
        <begin position="260"/>
        <end position="281"/>
    </location>
</feature>
<dbReference type="InterPro" id="IPR003675">
    <property type="entry name" value="Rce1/LyrA-like_dom"/>
</dbReference>